<dbReference type="Proteomes" id="UP000191933">
    <property type="component" value="Unassembled WGS sequence"/>
</dbReference>
<comment type="caution">
    <text evidence="2">The sequence shown here is derived from an EMBL/GenBank/DDBJ whole genome shotgun (WGS) entry which is preliminary data.</text>
</comment>
<sequence length="93" mass="10483">MSYSFFAVSGRSIAASMAVAKARDDRTAPKGPEQRGGRRGDTFLFREEWRREPAGDESFAEPLRDQERGEAVLRSDLPHRARLWSPFQTGKGI</sequence>
<feature type="region of interest" description="Disordered" evidence="1">
    <location>
        <begin position="20"/>
        <end position="47"/>
    </location>
</feature>
<organism evidence="2 3">
    <name type="scientific">Agrobacterium genomosp. 2 str. CFBP 5494</name>
    <dbReference type="NCBI Taxonomy" id="1183436"/>
    <lineage>
        <taxon>Bacteria</taxon>
        <taxon>Pseudomonadati</taxon>
        <taxon>Pseudomonadota</taxon>
        <taxon>Alphaproteobacteria</taxon>
        <taxon>Hyphomicrobiales</taxon>
        <taxon>Rhizobiaceae</taxon>
        <taxon>Rhizobium/Agrobacterium group</taxon>
        <taxon>Agrobacterium</taxon>
        <taxon>Agrobacterium tumefaciens complex</taxon>
    </lineage>
</organism>
<dbReference type="AlphaFoldDB" id="A0A9W5B7Y7"/>
<accession>A0A9W5B7Y7</accession>
<dbReference type="EMBL" id="FBVY01000049">
    <property type="protein sequence ID" value="CUX03842.1"/>
    <property type="molecule type" value="Genomic_DNA"/>
</dbReference>
<gene>
    <name evidence="2" type="ORF">AGR2A_pc0041</name>
</gene>
<keyword evidence="3" id="KW-1185">Reference proteome</keyword>
<reference evidence="2 3" key="1">
    <citation type="submission" date="2016-01" db="EMBL/GenBank/DDBJ databases">
        <authorList>
            <person name="Regsiter A."/>
            <person name="william w."/>
        </authorList>
    </citation>
    <scope>NUCLEOTIDE SEQUENCE [LARGE SCALE GENOMIC DNA]</scope>
    <source>
        <strain evidence="2 3">CFBP 5494</strain>
    </source>
</reference>
<protein>
    <submittedName>
        <fullName evidence="2">Uncharacterized protein</fullName>
    </submittedName>
</protein>
<proteinExistence type="predicted"/>
<evidence type="ECO:0000256" key="1">
    <source>
        <dbReference type="SAM" id="MobiDB-lite"/>
    </source>
</evidence>
<feature type="compositionally biased region" description="Basic and acidic residues" evidence="1">
    <location>
        <begin position="21"/>
        <end position="47"/>
    </location>
</feature>
<name>A0A9W5B7Y7_9HYPH</name>
<evidence type="ECO:0000313" key="3">
    <source>
        <dbReference type="Proteomes" id="UP000191933"/>
    </source>
</evidence>
<evidence type="ECO:0000313" key="2">
    <source>
        <dbReference type="EMBL" id="CUX03842.1"/>
    </source>
</evidence>